<accession>A0A1H4NN05</accession>
<dbReference type="Proteomes" id="UP000198992">
    <property type="component" value="Unassembled WGS sequence"/>
</dbReference>
<evidence type="ECO:0000313" key="1">
    <source>
        <dbReference type="EMBL" id="SEB96617.1"/>
    </source>
</evidence>
<dbReference type="OrthoDB" id="8239609at2"/>
<organism evidence="1 2">
    <name type="scientific">Bradyrhizobium erythrophlei</name>
    <dbReference type="NCBI Taxonomy" id="1437360"/>
    <lineage>
        <taxon>Bacteria</taxon>
        <taxon>Pseudomonadati</taxon>
        <taxon>Pseudomonadota</taxon>
        <taxon>Alphaproteobacteria</taxon>
        <taxon>Hyphomicrobiales</taxon>
        <taxon>Nitrobacteraceae</taxon>
        <taxon>Bradyrhizobium</taxon>
    </lineage>
</organism>
<dbReference type="Gene3D" id="1.10.260.40">
    <property type="entry name" value="lambda repressor-like DNA-binding domains"/>
    <property type="match status" value="1"/>
</dbReference>
<reference evidence="1 2" key="1">
    <citation type="submission" date="2016-10" db="EMBL/GenBank/DDBJ databases">
        <authorList>
            <person name="de Groot N.N."/>
        </authorList>
    </citation>
    <scope>NUCLEOTIDE SEQUENCE [LARGE SCALE GENOMIC DNA]</scope>
    <source>
        <strain evidence="1 2">MT12</strain>
    </source>
</reference>
<dbReference type="InterPro" id="IPR010982">
    <property type="entry name" value="Lambda_DNA-bd_dom_sf"/>
</dbReference>
<dbReference type="EMBL" id="FNTH01000001">
    <property type="protein sequence ID" value="SEB96617.1"/>
    <property type="molecule type" value="Genomic_DNA"/>
</dbReference>
<dbReference type="RefSeq" id="WP_092114223.1">
    <property type="nucleotide sequence ID" value="NZ_FNTH01000001.1"/>
</dbReference>
<protein>
    <submittedName>
        <fullName evidence="1">Uncharacterized protein</fullName>
    </submittedName>
</protein>
<sequence>MTDASADTPAADRPKTVSEIIKYAGGAAELAKASDGAVTIEAVYKWPKIGIPDRHWGVIRGLCNVTAEELYAANVAARTPADAASR</sequence>
<dbReference type="AlphaFoldDB" id="A0A1H4NN05"/>
<evidence type="ECO:0000313" key="2">
    <source>
        <dbReference type="Proteomes" id="UP000198992"/>
    </source>
</evidence>
<proteinExistence type="predicted"/>
<dbReference type="GO" id="GO:0003677">
    <property type="term" value="F:DNA binding"/>
    <property type="evidence" value="ECO:0007669"/>
    <property type="project" value="InterPro"/>
</dbReference>
<name>A0A1H4NN05_9BRAD</name>
<gene>
    <name evidence="1" type="ORF">SAMN05444164_0678</name>
</gene>